<dbReference type="STRING" id="283909.R7UW87"/>
<proteinExistence type="inferred from homology"/>
<dbReference type="FunFam" id="1.10.8.60:FF:000069">
    <property type="entry name" value="spermatogenesis-associated protein 5 isoform X1"/>
    <property type="match status" value="1"/>
</dbReference>
<evidence type="ECO:0000256" key="6">
    <source>
        <dbReference type="ARBA" id="ARBA00022801"/>
    </source>
</evidence>
<keyword evidence="7 10" id="KW-0067">ATP-binding</keyword>
<evidence type="ECO:0000256" key="7">
    <source>
        <dbReference type="ARBA" id="ARBA00022840"/>
    </source>
</evidence>
<dbReference type="Proteomes" id="UP000014760">
    <property type="component" value="Unassembled WGS sequence"/>
</dbReference>
<accession>R7UW87</accession>
<dbReference type="Gene3D" id="1.10.8.60">
    <property type="match status" value="2"/>
</dbReference>
<keyword evidence="6" id="KW-0378">Hydrolase</keyword>
<reference evidence="13" key="3">
    <citation type="submission" date="2015-06" db="UniProtKB">
        <authorList>
            <consortium name="EnsemblMetazoa"/>
        </authorList>
    </citation>
    <scope>IDENTIFICATION</scope>
</reference>
<dbReference type="HOGENOM" id="CLU_000688_10_2_1"/>
<dbReference type="InterPro" id="IPR003959">
    <property type="entry name" value="ATPase_AAA_core"/>
</dbReference>
<dbReference type="SUPFAM" id="SSF52540">
    <property type="entry name" value="P-loop containing nucleoside triphosphate hydrolases"/>
    <property type="match status" value="2"/>
</dbReference>
<organism evidence="12">
    <name type="scientific">Capitella teleta</name>
    <name type="common">Polychaete worm</name>
    <dbReference type="NCBI Taxonomy" id="283909"/>
    <lineage>
        <taxon>Eukaryota</taxon>
        <taxon>Metazoa</taxon>
        <taxon>Spiralia</taxon>
        <taxon>Lophotrochozoa</taxon>
        <taxon>Annelida</taxon>
        <taxon>Polychaeta</taxon>
        <taxon>Sedentaria</taxon>
        <taxon>Scolecida</taxon>
        <taxon>Capitellidae</taxon>
        <taxon>Capitella</taxon>
    </lineage>
</organism>
<dbReference type="Pfam" id="PF00004">
    <property type="entry name" value="AAA"/>
    <property type="match status" value="2"/>
</dbReference>
<dbReference type="InterPro" id="IPR041569">
    <property type="entry name" value="AAA_lid_3"/>
</dbReference>
<dbReference type="InterPro" id="IPR003593">
    <property type="entry name" value="AAA+_ATPase"/>
</dbReference>
<dbReference type="FunFam" id="3.40.50.300:FF:000661">
    <property type="entry name" value="calmodulin-interacting protein 111 isoform X1"/>
    <property type="match status" value="1"/>
</dbReference>
<dbReference type="GO" id="GO:0005524">
    <property type="term" value="F:ATP binding"/>
    <property type="evidence" value="ECO:0007669"/>
    <property type="project" value="UniProtKB-KW"/>
</dbReference>
<comment type="subcellular location">
    <subcellularLocation>
        <location evidence="1">Cytoplasm</location>
    </subcellularLocation>
</comment>
<dbReference type="GO" id="GO:0005737">
    <property type="term" value="C:cytoplasm"/>
    <property type="evidence" value="ECO:0007669"/>
    <property type="project" value="UniProtKB-SubCell"/>
</dbReference>
<dbReference type="EMBL" id="KB299236">
    <property type="protein sequence ID" value="ELU08202.1"/>
    <property type="molecule type" value="Genomic_DNA"/>
</dbReference>
<dbReference type="Gene3D" id="3.40.50.300">
    <property type="entry name" value="P-loop containing nucleotide triphosphate hydrolases"/>
    <property type="match status" value="2"/>
</dbReference>
<evidence type="ECO:0000256" key="5">
    <source>
        <dbReference type="ARBA" id="ARBA00022741"/>
    </source>
</evidence>
<evidence type="ECO:0000313" key="13">
    <source>
        <dbReference type="EnsemblMetazoa" id="CapteP173267"/>
    </source>
</evidence>
<keyword evidence="4" id="KW-0677">Repeat</keyword>
<dbReference type="Pfam" id="PF17862">
    <property type="entry name" value="AAA_lid_3"/>
    <property type="match status" value="1"/>
</dbReference>
<dbReference type="InterPro" id="IPR027417">
    <property type="entry name" value="P-loop_NTPase"/>
</dbReference>
<dbReference type="CDD" id="cd19511">
    <property type="entry name" value="RecA-like_CDC48_r2-like"/>
    <property type="match status" value="1"/>
</dbReference>
<evidence type="ECO:0000256" key="3">
    <source>
        <dbReference type="ARBA" id="ARBA00022490"/>
    </source>
</evidence>
<dbReference type="EC" id="3.6.4.10" evidence="2"/>
<dbReference type="SMART" id="SM00382">
    <property type="entry name" value="AAA"/>
    <property type="match status" value="2"/>
</dbReference>
<dbReference type="OrthoDB" id="27435at2759"/>
<keyword evidence="14" id="KW-1185">Reference proteome</keyword>
<keyword evidence="8" id="KW-0143">Chaperone</keyword>
<comment type="similarity">
    <text evidence="9">Belongs to the AAA ATPase family. AFG2 subfamily.</text>
</comment>
<keyword evidence="3" id="KW-0963">Cytoplasm</keyword>
<evidence type="ECO:0000313" key="12">
    <source>
        <dbReference type="EMBL" id="ELU08202.1"/>
    </source>
</evidence>
<reference evidence="12 14" key="2">
    <citation type="journal article" date="2013" name="Nature">
        <title>Insights into bilaterian evolution from three spiralian genomes.</title>
        <authorList>
            <person name="Simakov O."/>
            <person name="Marletaz F."/>
            <person name="Cho S.J."/>
            <person name="Edsinger-Gonzales E."/>
            <person name="Havlak P."/>
            <person name="Hellsten U."/>
            <person name="Kuo D.H."/>
            <person name="Larsson T."/>
            <person name="Lv J."/>
            <person name="Arendt D."/>
            <person name="Savage R."/>
            <person name="Osoegawa K."/>
            <person name="de Jong P."/>
            <person name="Grimwood J."/>
            <person name="Chapman J.A."/>
            <person name="Shapiro H."/>
            <person name="Aerts A."/>
            <person name="Otillar R.P."/>
            <person name="Terry A.Y."/>
            <person name="Boore J.L."/>
            <person name="Grigoriev I.V."/>
            <person name="Lindberg D.R."/>
            <person name="Seaver E.C."/>
            <person name="Weisblat D.A."/>
            <person name="Putnam N.H."/>
            <person name="Rokhsar D.S."/>
        </authorList>
    </citation>
    <scope>NUCLEOTIDE SEQUENCE</scope>
    <source>
        <strain evidence="12 14">I ESC-2004</strain>
    </source>
</reference>
<evidence type="ECO:0000256" key="2">
    <source>
        <dbReference type="ARBA" id="ARBA00012554"/>
    </source>
</evidence>
<protein>
    <recommendedName>
        <fullName evidence="2">non-chaperonin molecular chaperone ATPase</fullName>
        <ecNumber evidence="2">3.6.4.10</ecNumber>
    </recommendedName>
</protein>
<dbReference type="PROSITE" id="PS00674">
    <property type="entry name" value="AAA"/>
    <property type="match status" value="1"/>
</dbReference>
<dbReference type="FunFam" id="3.40.50.300:FF:000012">
    <property type="entry name" value="Transitional endoplasmic reticulum ATPase"/>
    <property type="match status" value="1"/>
</dbReference>
<dbReference type="OMA" id="YYYFGKK"/>
<dbReference type="FunCoup" id="R7UW87">
    <property type="interactions" value="263"/>
</dbReference>
<dbReference type="PANTHER" id="PTHR23077">
    <property type="entry name" value="AAA-FAMILY ATPASE"/>
    <property type="match status" value="1"/>
</dbReference>
<dbReference type="EnsemblMetazoa" id="CapteT173267">
    <property type="protein sequence ID" value="CapteP173267"/>
    <property type="gene ID" value="CapteG173267"/>
</dbReference>
<keyword evidence="5 10" id="KW-0547">Nucleotide-binding</keyword>
<dbReference type="InterPro" id="IPR003960">
    <property type="entry name" value="ATPase_AAA_CS"/>
</dbReference>
<feature type="domain" description="AAA+ ATPase" evidence="11">
    <location>
        <begin position="156"/>
        <end position="292"/>
    </location>
</feature>
<evidence type="ECO:0000256" key="9">
    <source>
        <dbReference type="ARBA" id="ARBA00061477"/>
    </source>
</evidence>
<name>R7UW87_CAPTE</name>
<reference evidence="14" key="1">
    <citation type="submission" date="2012-12" db="EMBL/GenBank/DDBJ databases">
        <authorList>
            <person name="Hellsten U."/>
            <person name="Grimwood J."/>
            <person name="Chapman J.A."/>
            <person name="Shapiro H."/>
            <person name="Aerts A."/>
            <person name="Otillar R.P."/>
            <person name="Terry A.Y."/>
            <person name="Boore J.L."/>
            <person name="Simakov O."/>
            <person name="Marletaz F."/>
            <person name="Cho S.-J."/>
            <person name="Edsinger-Gonzales E."/>
            <person name="Havlak P."/>
            <person name="Kuo D.-H."/>
            <person name="Larsson T."/>
            <person name="Lv J."/>
            <person name="Arendt D."/>
            <person name="Savage R."/>
            <person name="Osoegawa K."/>
            <person name="de Jong P."/>
            <person name="Lindberg D.R."/>
            <person name="Seaver E.C."/>
            <person name="Weisblat D.A."/>
            <person name="Putnam N.H."/>
            <person name="Grigoriev I.V."/>
            <person name="Rokhsar D.S."/>
        </authorList>
    </citation>
    <scope>NUCLEOTIDE SEQUENCE</scope>
    <source>
        <strain evidence="14">I ESC-2004</strain>
    </source>
</reference>
<dbReference type="GO" id="GO:0016887">
    <property type="term" value="F:ATP hydrolysis activity"/>
    <property type="evidence" value="ECO:0007669"/>
    <property type="project" value="InterPro"/>
</dbReference>
<evidence type="ECO:0000259" key="11">
    <source>
        <dbReference type="SMART" id="SM00382"/>
    </source>
</evidence>
<feature type="domain" description="AAA+ ATPase" evidence="11">
    <location>
        <begin position="419"/>
        <end position="557"/>
    </location>
</feature>
<dbReference type="EMBL" id="AMQN01006821">
    <property type="status" value="NOT_ANNOTATED_CDS"/>
    <property type="molecule type" value="Genomic_DNA"/>
</dbReference>
<sequence>MSTQLFLLCNREKKEFMKTGEFTEFLSVLMSSRYFSNGSDLKFSYYGQPCELCVRRIQSAESCIEEKSIDCLAREVKDLTIEPSSLLQPDSAKVCHFYSANASTHISIEDPHTSDKTNFRKTINVGGLEKQRCVINEMIDLHLHKSEAMNIHGLNTPRGVLIYGPSGTGKTLLAKSISTQSGVHFVEIQGAEIWSRFYGESESRLTKIFREAKEKAPAIVFIDEIDALCPKRSSSNNEVEKRVIASLLTIMDELGSQPPVFFIAATNKRDLLDPALRRPGRLDREVETGVPSAPERALILSQLIDSTTHMLTKDLIQTIADKAHGFVGADLAAVCKEGFFSAGIRALKRQQNSPCMIYEDLLHGLNCVQPSAMREVAIEVPDVSWSDIGGQGDLKQKLRQAIEWPLKHPEAFLRLGIRPPRGLLMYGPPGCSKTMIAKALARESGINFIAIKGPELFSKWVGESERAVRELFRKARSAAPAIIFFDEIDALAGERGSSGGGGDVSDRVLAQLLTEIDGVEALKDVTIVAATNRPDRIDKALLRPGRLDRIVYVSLPDEATRKQIFLIRFKKTPTADDVNVESLVERTAGYSGAEVAAVCQEAALHALQEDMSLCEVHERHFDMALDLVKPRITQKLISFYDAYAQSSGLHAI</sequence>
<dbReference type="PANTHER" id="PTHR23077:SF27">
    <property type="entry name" value="ATPASE FAMILY GENE 2 PROTEIN HOMOLOG A"/>
    <property type="match status" value="1"/>
</dbReference>
<evidence type="ECO:0000256" key="8">
    <source>
        <dbReference type="ARBA" id="ARBA00023186"/>
    </source>
</evidence>
<dbReference type="AlphaFoldDB" id="R7UW87"/>
<evidence type="ECO:0000256" key="10">
    <source>
        <dbReference type="RuleBase" id="RU003651"/>
    </source>
</evidence>
<evidence type="ECO:0000256" key="4">
    <source>
        <dbReference type="ARBA" id="ARBA00022737"/>
    </source>
</evidence>
<dbReference type="InterPro" id="IPR050168">
    <property type="entry name" value="AAA_ATPase_domain"/>
</dbReference>
<gene>
    <name evidence="12" type="ORF">CAPTEDRAFT_173267</name>
</gene>
<evidence type="ECO:0000313" key="14">
    <source>
        <dbReference type="Proteomes" id="UP000014760"/>
    </source>
</evidence>
<evidence type="ECO:0000256" key="1">
    <source>
        <dbReference type="ARBA" id="ARBA00004496"/>
    </source>
</evidence>